<feature type="domain" description="Major facilitator superfamily (MFS) profile" evidence="8">
    <location>
        <begin position="203"/>
        <end position="394"/>
    </location>
</feature>
<keyword evidence="6 7" id="KW-0472">Membrane</keyword>
<evidence type="ECO:0000256" key="7">
    <source>
        <dbReference type="SAM" id="Phobius"/>
    </source>
</evidence>
<evidence type="ECO:0000256" key="4">
    <source>
        <dbReference type="ARBA" id="ARBA00022692"/>
    </source>
</evidence>
<evidence type="ECO:0000313" key="9">
    <source>
        <dbReference type="EMBL" id="MBB6143516.1"/>
    </source>
</evidence>
<reference evidence="9 10" key="1">
    <citation type="submission" date="2020-08" db="EMBL/GenBank/DDBJ databases">
        <title>Genomic Encyclopedia of Type Strains, Phase IV (KMG-IV): sequencing the most valuable type-strain genomes for metagenomic binning, comparative biology and taxonomic classification.</title>
        <authorList>
            <person name="Goeker M."/>
        </authorList>
    </citation>
    <scope>NUCLEOTIDE SEQUENCE [LARGE SCALE GENOMIC DNA]</scope>
    <source>
        <strain evidence="9 10">DSM 103733</strain>
    </source>
</reference>
<feature type="transmembrane region" description="Helical" evidence="7">
    <location>
        <begin position="293"/>
        <end position="313"/>
    </location>
</feature>
<dbReference type="InterPro" id="IPR051788">
    <property type="entry name" value="MFS_Transporter"/>
</dbReference>
<dbReference type="OrthoDB" id="119473at2"/>
<dbReference type="Proteomes" id="UP000538666">
    <property type="component" value="Unassembled WGS sequence"/>
</dbReference>
<comment type="similarity">
    <text evidence="2">Belongs to the major facilitator superfamily.</text>
</comment>
<proteinExistence type="inferred from homology"/>
<evidence type="ECO:0000256" key="5">
    <source>
        <dbReference type="ARBA" id="ARBA00022989"/>
    </source>
</evidence>
<dbReference type="GO" id="GO:0022857">
    <property type="term" value="F:transmembrane transporter activity"/>
    <property type="evidence" value="ECO:0007669"/>
    <property type="project" value="InterPro"/>
</dbReference>
<dbReference type="GO" id="GO:0016020">
    <property type="term" value="C:membrane"/>
    <property type="evidence" value="ECO:0007669"/>
    <property type="project" value="TreeGrafter"/>
</dbReference>
<keyword evidence="5 7" id="KW-1133">Transmembrane helix</keyword>
<feature type="transmembrane region" description="Helical" evidence="7">
    <location>
        <begin position="102"/>
        <end position="122"/>
    </location>
</feature>
<dbReference type="GO" id="GO:0012505">
    <property type="term" value="C:endomembrane system"/>
    <property type="evidence" value="ECO:0007669"/>
    <property type="project" value="UniProtKB-SubCell"/>
</dbReference>
<dbReference type="EMBL" id="JACHEK010000002">
    <property type="protein sequence ID" value="MBB6143516.1"/>
    <property type="molecule type" value="Genomic_DNA"/>
</dbReference>
<feature type="transmembrane region" description="Helical" evidence="7">
    <location>
        <begin position="20"/>
        <end position="39"/>
    </location>
</feature>
<evidence type="ECO:0000256" key="2">
    <source>
        <dbReference type="ARBA" id="ARBA00008335"/>
    </source>
</evidence>
<dbReference type="AlphaFoldDB" id="A0A841JQA3"/>
<feature type="transmembrane region" description="Helical" evidence="7">
    <location>
        <begin position="201"/>
        <end position="229"/>
    </location>
</feature>
<dbReference type="RefSeq" id="WP_156186224.1">
    <property type="nucleotide sequence ID" value="NZ_JACHEK010000002.1"/>
</dbReference>
<feature type="transmembrane region" description="Helical" evidence="7">
    <location>
        <begin position="137"/>
        <end position="154"/>
    </location>
</feature>
<dbReference type="InterPro" id="IPR020846">
    <property type="entry name" value="MFS_dom"/>
</dbReference>
<comment type="caution">
    <text evidence="9">The sequence shown here is derived from an EMBL/GenBank/DDBJ whole genome shotgun (WGS) entry which is preliminary data.</text>
</comment>
<keyword evidence="4 7" id="KW-0812">Transmembrane</keyword>
<sequence>MQSRSKPAQFESLPSTPFYAGMSLGGLATVLLGAVLPAISTRWQLTDAQAGSLFTAQFTASILGAIASSYYRRYCVVLGYAAIAIGLAVFSLNSYRSALVGLSLMGMGISGAVTATNVIFGTEYPEKRGPLLTRTNFFWGLGAVVAPQLVAIAERQNALRIFLLTVAAASLLLAGRFTPLLKKSELPLDRATKRVSPTMSAQIFLLFSVILFVYVGAETAIAGWIATYAHRFENLGVARSSLVVSAFWLAIVAGRAVLATLLLVLSEMWVLVGGIVAAMAGMLLLLRPHNATVALVAIVIAGLGCSPIFPLATARMLARVDRSRSSGWIFAISGAGGAVLPWLTGLLSEGSGSLRIAFVVPLVAMAVVLFGVLIENILPASLPASVSHSSKQFY</sequence>
<gene>
    <name evidence="9" type="ORF">HNQ77_001460</name>
</gene>
<dbReference type="PANTHER" id="PTHR23514:SF3">
    <property type="entry name" value="BYPASS OF STOP CODON PROTEIN 6"/>
    <property type="match status" value="1"/>
</dbReference>
<protein>
    <submittedName>
        <fullName evidence="9">Fucose permease</fullName>
    </submittedName>
</protein>
<dbReference type="InterPro" id="IPR011701">
    <property type="entry name" value="MFS"/>
</dbReference>
<dbReference type="PROSITE" id="PS50850">
    <property type="entry name" value="MFS"/>
    <property type="match status" value="1"/>
</dbReference>
<dbReference type="Gene3D" id="1.20.1250.20">
    <property type="entry name" value="MFS general substrate transporter like domains"/>
    <property type="match status" value="2"/>
</dbReference>
<evidence type="ECO:0000256" key="6">
    <source>
        <dbReference type="ARBA" id="ARBA00023136"/>
    </source>
</evidence>
<evidence type="ECO:0000259" key="8">
    <source>
        <dbReference type="PROSITE" id="PS50850"/>
    </source>
</evidence>
<evidence type="ECO:0000313" key="10">
    <source>
        <dbReference type="Proteomes" id="UP000538666"/>
    </source>
</evidence>
<feature type="transmembrane region" description="Helical" evidence="7">
    <location>
        <begin position="325"/>
        <end position="344"/>
    </location>
</feature>
<feature type="transmembrane region" description="Helical" evidence="7">
    <location>
        <begin position="268"/>
        <end position="286"/>
    </location>
</feature>
<feature type="transmembrane region" description="Helical" evidence="7">
    <location>
        <begin position="77"/>
        <end position="95"/>
    </location>
</feature>
<evidence type="ECO:0000256" key="3">
    <source>
        <dbReference type="ARBA" id="ARBA00022448"/>
    </source>
</evidence>
<comment type="subcellular location">
    <subcellularLocation>
        <location evidence="1">Endomembrane system</location>
        <topology evidence="1">Multi-pass membrane protein</topology>
    </subcellularLocation>
</comment>
<feature type="transmembrane region" description="Helical" evidence="7">
    <location>
        <begin position="356"/>
        <end position="374"/>
    </location>
</feature>
<name>A0A841JQA3_9BACT</name>
<dbReference type="SUPFAM" id="SSF103473">
    <property type="entry name" value="MFS general substrate transporter"/>
    <property type="match status" value="1"/>
</dbReference>
<organism evidence="9 10">
    <name type="scientific">Silvibacterium bohemicum</name>
    <dbReference type="NCBI Taxonomy" id="1577686"/>
    <lineage>
        <taxon>Bacteria</taxon>
        <taxon>Pseudomonadati</taxon>
        <taxon>Acidobacteriota</taxon>
        <taxon>Terriglobia</taxon>
        <taxon>Terriglobales</taxon>
        <taxon>Acidobacteriaceae</taxon>
        <taxon>Silvibacterium</taxon>
    </lineage>
</organism>
<evidence type="ECO:0000256" key="1">
    <source>
        <dbReference type="ARBA" id="ARBA00004127"/>
    </source>
</evidence>
<feature type="transmembrane region" description="Helical" evidence="7">
    <location>
        <begin position="241"/>
        <end position="262"/>
    </location>
</feature>
<keyword evidence="3" id="KW-0813">Transport</keyword>
<keyword evidence="10" id="KW-1185">Reference proteome</keyword>
<accession>A0A841JQA3</accession>
<dbReference type="Pfam" id="PF07690">
    <property type="entry name" value="MFS_1"/>
    <property type="match status" value="1"/>
</dbReference>
<dbReference type="PANTHER" id="PTHR23514">
    <property type="entry name" value="BYPASS OF STOP CODON PROTEIN 6"/>
    <property type="match status" value="1"/>
</dbReference>
<dbReference type="InterPro" id="IPR036259">
    <property type="entry name" value="MFS_trans_sf"/>
</dbReference>
<feature type="transmembrane region" description="Helical" evidence="7">
    <location>
        <begin position="161"/>
        <end position="181"/>
    </location>
</feature>